<sequence length="234" mass="26205">MKRSRIACSGFSFTIIHSTGSPSEPSFATSTLLPPRFLSHITVVLEYKLAGMDEQCSSEENLTFTEPGYTTYETTLEYLREHTVPLKVRRCFDTDEAVQDHVPKWLHQLAPARDLEIKDIYEVDKELARCDLAAMIIGLFIQLTGENTFPCAGSKRDGCSGPFDYCISLSLEYIGDVDNSYLACSNCWVRGNKSNCSFVKAALSKGSSLGTEHLSLPTKKVDHKERNESEKLRE</sequence>
<evidence type="ECO:0000256" key="1">
    <source>
        <dbReference type="SAM" id="MobiDB-lite"/>
    </source>
</evidence>
<reference evidence="2 3" key="1">
    <citation type="submission" date="2024-02" db="EMBL/GenBank/DDBJ databases">
        <title>First draft genome assembly of two strains of Seiridium cardinale.</title>
        <authorList>
            <person name="Emiliani G."/>
            <person name="Scali E."/>
        </authorList>
    </citation>
    <scope>NUCLEOTIDE SEQUENCE [LARGE SCALE GENOMIC DNA]</scope>
    <source>
        <strain evidence="2 3">BM-138-000479</strain>
    </source>
</reference>
<evidence type="ECO:0000313" key="2">
    <source>
        <dbReference type="EMBL" id="KAK9775976.1"/>
    </source>
</evidence>
<accession>A0ABR2XQU7</accession>
<proteinExistence type="predicted"/>
<dbReference type="EMBL" id="JARVKM010000030">
    <property type="protein sequence ID" value="KAK9775976.1"/>
    <property type="molecule type" value="Genomic_DNA"/>
</dbReference>
<comment type="caution">
    <text evidence="2">The sequence shown here is derived from an EMBL/GenBank/DDBJ whole genome shotgun (WGS) entry which is preliminary data.</text>
</comment>
<gene>
    <name evidence="2" type="ORF">SCAR479_07196</name>
</gene>
<evidence type="ECO:0000313" key="3">
    <source>
        <dbReference type="Proteomes" id="UP001465668"/>
    </source>
</evidence>
<dbReference type="Proteomes" id="UP001465668">
    <property type="component" value="Unassembled WGS sequence"/>
</dbReference>
<name>A0ABR2XQU7_9PEZI</name>
<keyword evidence="3" id="KW-1185">Reference proteome</keyword>
<feature type="compositionally biased region" description="Basic and acidic residues" evidence="1">
    <location>
        <begin position="219"/>
        <end position="234"/>
    </location>
</feature>
<organism evidence="2 3">
    <name type="scientific">Seiridium cardinale</name>
    <dbReference type="NCBI Taxonomy" id="138064"/>
    <lineage>
        <taxon>Eukaryota</taxon>
        <taxon>Fungi</taxon>
        <taxon>Dikarya</taxon>
        <taxon>Ascomycota</taxon>
        <taxon>Pezizomycotina</taxon>
        <taxon>Sordariomycetes</taxon>
        <taxon>Xylariomycetidae</taxon>
        <taxon>Amphisphaeriales</taxon>
        <taxon>Sporocadaceae</taxon>
        <taxon>Seiridium</taxon>
    </lineage>
</organism>
<protein>
    <submittedName>
        <fullName evidence="2">Uncharacterized protein</fullName>
    </submittedName>
</protein>
<dbReference type="Pfam" id="PF12511">
    <property type="entry name" value="DUF3716"/>
    <property type="match status" value="1"/>
</dbReference>
<feature type="region of interest" description="Disordered" evidence="1">
    <location>
        <begin position="213"/>
        <end position="234"/>
    </location>
</feature>
<dbReference type="InterPro" id="IPR022190">
    <property type="entry name" value="DUF3716"/>
</dbReference>